<keyword evidence="3" id="KW-0547">Nucleotide-binding</keyword>
<comment type="similarity">
    <text evidence="1">Belongs to the ABC transporter superfamily.</text>
</comment>
<comment type="caution">
    <text evidence="7">The sequence shown here is derived from an EMBL/GenBank/DDBJ whole genome shotgun (WGS) entry which is preliminary data.</text>
</comment>
<sequence length="672" mass="69727">MNAAIQARTRGPLRPPELAAAAVFGALTAVLAVVTGLIPVGVAQVLVALPIAFLAAANRMRAVVAATLAASVVAVVAGGPFAAAAVVVLAGVGTLVGFADRRWGNAAVLVVFGGSLPGGVLLAALLVGLLWIFEETRILLLDTLVTSMQGMARAFEAAGAGEQFLDAVARTTEFLRDFWWLWIGAAVVVGVVGTALLCFGVFRMVAQSSRRSSASVTWPVEDRAATPAPLPVALRLVSYRYPDSRNDALADIDLTVSPGEFVAVVGRNGSGKSTLARILAGIAPTAGLVDRPGPVGLGAHGGTVLVFQHPETQVLGRTVAEDLRWGTTGDIDVEHLLTRVGLAGLADRATEDLSGGQLQRLALAAALARAPKLLIADEITAMVDTDSRIALIDLLADIARDGTAVVLVTHLDDEAASADRVIHLEQGRIVPSPAPPPRRTAVAAAPPPEPLPILELRGVTHTYAAGTPWAHTALRDVSLSIGRGEGVLVVGANGSGKSTLAGILAGLHRPTHGSCTLHDTPTADLHGAVGLVFQQARLQLQRPTVAEEISDVAGLPHTDRDYAAAVLHRVGLSVALAERPVDRLSGGEMRRVAIAAQLARTPRVLVLDEPLAGLDVAGRQELVSILAHLRTVENVTVVVISHDLHGMETVCSRTVVLDNGAVVDDGYRAVAE</sequence>
<dbReference type="Pfam" id="PF00005">
    <property type="entry name" value="ABC_tran"/>
    <property type="match status" value="2"/>
</dbReference>
<feature type="domain" description="ABC transporter" evidence="6">
    <location>
        <begin position="234"/>
        <end position="451"/>
    </location>
</feature>
<keyword evidence="2" id="KW-0813">Transport</keyword>
<dbReference type="PANTHER" id="PTHR43553:SF24">
    <property type="entry name" value="ENERGY-COUPLING FACTOR TRANSPORTER ATP-BINDING PROTEIN ECFA1"/>
    <property type="match status" value="1"/>
</dbReference>
<dbReference type="CDD" id="cd03225">
    <property type="entry name" value="ABC_cobalt_CbiO_domain1"/>
    <property type="match status" value="2"/>
</dbReference>
<dbReference type="PROSITE" id="PS00211">
    <property type="entry name" value="ABC_TRANSPORTER_1"/>
    <property type="match status" value="2"/>
</dbReference>
<organism evidence="7 8">
    <name type="scientific">Rhodococcus chondri</name>
    <dbReference type="NCBI Taxonomy" id="3065941"/>
    <lineage>
        <taxon>Bacteria</taxon>
        <taxon>Bacillati</taxon>
        <taxon>Actinomycetota</taxon>
        <taxon>Actinomycetes</taxon>
        <taxon>Mycobacteriales</taxon>
        <taxon>Nocardiaceae</taxon>
        <taxon>Rhodococcus</taxon>
    </lineage>
</organism>
<dbReference type="RefSeq" id="WP_330150362.1">
    <property type="nucleotide sequence ID" value="NZ_JAUZMZ010000006.1"/>
</dbReference>
<feature type="transmembrane region" description="Helical" evidence="5">
    <location>
        <begin position="21"/>
        <end position="54"/>
    </location>
</feature>
<keyword evidence="5" id="KW-1133">Transmembrane helix</keyword>
<keyword evidence="5" id="KW-0812">Transmembrane</keyword>
<dbReference type="PROSITE" id="PS50893">
    <property type="entry name" value="ABC_TRANSPORTER_2"/>
    <property type="match status" value="2"/>
</dbReference>
<protein>
    <submittedName>
        <fullName evidence="7">DUF2232 domain-containing protein</fullName>
    </submittedName>
</protein>
<evidence type="ECO:0000259" key="6">
    <source>
        <dbReference type="PROSITE" id="PS50893"/>
    </source>
</evidence>
<dbReference type="EMBL" id="JAUZMZ010000006">
    <property type="protein sequence ID" value="MEE2030941.1"/>
    <property type="molecule type" value="Genomic_DNA"/>
</dbReference>
<dbReference type="Proteomes" id="UP001331936">
    <property type="component" value="Unassembled WGS sequence"/>
</dbReference>
<gene>
    <name evidence="7" type="ORF">Q8814_02225</name>
</gene>
<evidence type="ECO:0000256" key="5">
    <source>
        <dbReference type="SAM" id="Phobius"/>
    </source>
</evidence>
<dbReference type="InterPro" id="IPR003593">
    <property type="entry name" value="AAA+_ATPase"/>
</dbReference>
<proteinExistence type="inferred from homology"/>
<dbReference type="SUPFAM" id="SSF52540">
    <property type="entry name" value="P-loop containing nucleoside triphosphate hydrolases"/>
    <property type="match status" value="2"/>
</dbReference>
<evidence type="ECO:0000256" key="3">
    <source>
        <dbReference type="ARBA" id="ARBA00022741"/>
    </source>
</evidence>
<name>A0ABU7JLM2_9NOCA</name>
<dbReference type="InterPro" id="IPR003439">
    <property type="entry name" value="ABC_transporter-like_ATP-bd"/>
</dbReference>
<dbReference type="InterPro" id="IPR050095">
    <property type="entry name" value="ECF_ABC_transporter_ATP-bd"/>
</dbReference>
<dbReference type="Gene3D" id="3.40.50.300">
    <property type="entry name" value="P-loop containing nucleotide triphosphate hydrolases"/>
    <property type="match status" value="2"/>
</dbReference>
<dbReference type="InterPro" id="IPR015856">
    <property type="entry name" value="ABC_transpr_CbiO/EcfA_su"/>
</dbReference>
<dbReference type="InterPro" id="IPR027417">
    <property type="entry name" value="P-loop_NTPase"/>
</dbReference>
<feature type="transmembrane region" description="Helical" evidence="5">
    <location>
        <begin position="66"/>
        <end position="99"/>
    </location>
</feature>
<dbReference type="InterPro" id="IPR017871">
    <property type="entry name" value="ABC_transporter-like_CS"/>
</dbReference>
<evidence type="ECO:0000256" key="1">
    <source>
        <dbReference type="ARBA" id="ARBA00005417"/>
    </source>
</evidence>
<dbReference type="Pfam" id="PF09991">
    <property type="entry name" value="DUF2232"/>
    <property type="match status" value="1"/>
</dbReference>
<reference evidence="7 8" key="1">
    <citation type="submission" date="2023-08" db="EMBL/GenBank/DDBJ databases">
        <authorList>
            <person name="Girao M."/>
            <person name="Carvalho M.F."/>
        </authorList>
    </citation>
    <scope>NUCLEOTIDE SEQUENCE [LARGE SCALE GENOMIC DNA]</scope>
    <source>
        <strain evidence="7 8">CC-R104</strain>
    </source>
</reference>
<keyword evidence="4" id="KW-0067">ATP-binding</keyword>
<evidence type="ECO:0000256" key="2">
    <source>
        <dbReference type="ARBA" id="ARBA00022448"/>
    </source>
</evidence>
<dbReference type="PANTHER" id="PTHR43553">
    <property type="entry name" value="HEAVY METAL TRANSPORTER"/>
    <property type="match status" value="1"/>
</dbReference>
<feature type="transmembrane region" description="Helical" evidence="5">
    <location>
        <begin position="106"/>
        <end position="133"/>
    </location>
</feature>
<evidence type="ECO:0000313" key="7">
    <source>
        <dbReference type="EMBL" id="MEE2030941.1"/>
    </source>
</evidence>
<feature type="transmembrane region" description="Helical" evidence="5">
    <location>
        <begin position="179"/>
        <end position="202"/>
    </location>
</feature>
<keyword evidence="8" id="KW-1185">Reference proteome</keyword>
<dbReference type="SMART" id="SM00382">
    <property type="entry name" value="AAA"/>
    <property type="match status" value="2"/>
</dbReference>
<evidence type="ECO:0000256" key="4">
    <source>
        <dbReference type="ARBA" id="ARBA00022840"/>
    </source>
</evidence>
<dbReference type="InterPro" id="IPR018710">
    <property type="entry name" value="DUF2232"/>
</dbReference>
<keyword evidence="5" id="KW-0472">Membrane</keyword>
<accession>A0ABU7JLM2</accession>
<feature type="domain" description="ABC transporter" evidence="6">
    <location>
        <begin position="454"/>
        <end position="672"/>
    </location>
</feature>
<evidence type="ECO:0000313" key="8">
    <source>
        <dbReference type="Proteomes" id="UP001331936"/>
    </source>
</evidence>